<evidence type="ECO:0000313" key="1">
    <source>
        <dbReference type="EMBL" id="KAJ0101320.1"/>
    </source>
</evidence>
<comment type="caution">
    <text evidence="1">The sequence shown here is derived from an EMBL/GenBank/DDBJ whole genome shotgun (WGS) entry which is preliminary data.</text>
</comment>
<protein>
    <submittedName>
        <fullName evidence="1">Uncharacterized protein</fullName>
    </submittedName>
</protein>
<name>A0ACC1BQU8_9ROSI</name>
<keyword evidence="2" id="KW-1185">Reference proteome</keyword>
<sequence length="183" mass="20857">MEGNLGAVLYDSNNVTEQVRFNLLVGTIMKEAANEDVGARVLLPSCNNRFELYPFYNENVTVAPPLHLLKAWKHWRDGMPLQLLDSTLTDSYSRNEVIRCIHMGLLCLQEDPADRPSMATIVLMLNSYSVTLPAPRRLAFFLGKRREASMATKKFDFDQSKSKSIPWSVDDALLKYILDNRVF</sequence>
<reference evidence="2" key="1">
    <citation type="journal article" date="2023" name="G3 (Bethesda)">
        <title>Genome assembly and association tests identify interacting loci associated with vigor, precocity, and sex in interspecific pistachio rootstocks.</title>
        <authorList>
            <person name="Palmer W."/>
            <person name="Jacygrad E."/>
            <person name="Sagayaradj S."/>
            <person name="Cavanaugh K."/>
            <person name="Han R."/>
            <person name="Bertier L."/>
            <person name="Beede B."/>
            <person name="Kafkas S."/>
            <person name="Golino D."/>
            <person name="Preece J."/>
            <person name="Michelmore R."/>
        </authorList>
    </citation>
    <scope>NUCLEOTIDE SEQUENCE [LARGE SCALE GENOMIC DNA]</scope>
</reference>
<evidence type="ECO:0000313" key="2">
    <source>
        <dbReference type="Proteomes" id="UP001164250"/>
    </source>
</evidence>
<accession>A0ACC1BQU8</accession>
<dbReference type="Proteomes" id="UP001164250">
    <property type="component" value="Chromosome 3"/>
</dbReference>
<dbReference type="EMBL" id="CM047899">
    <property type="protein sequence ID" value="KAJ0101320.1"/>
    <property type="molecule type" value="Genomic_DNA"/>
</dbReference>
<proteinExistence type="predicted"/>
<organism evidence="1 2">
    <name type="scientific">Pistacia atlantica</name>
    <dbReference type="NCBI Taxonomy" id="434234"/>
    <lineage>
        <taxon>Eukaryota</taxon>
        <taxon>Viridiplantae</taxon>
        <taxon>Streptophyta</taxon>
        <taxon>Embryophyta</taxon>
        <taxon>Tracheophyta</taxon>
        <taxon>Spermatophyta</taxon>
        <taxon>Magnoliopsida</taxon>
        <taxon>eudicotyledons</taxon>
        <taxon>Gunneridae</taxon>
        <taxon>Pentapetalae</taxon>
        <taxon>rosids</taxon>
        <taxon>malvids</taxon>
        <taxon>Sapindales</taxon>
        <taxon>Anacardiaceae</taxon>
        <taxon>Pistacia</taxon>
    </lineage>
</organism>
<gene>
    <name evidence="1" type="ORF">Patl1_03707</name>
</gene>